<evidence type="ECO:0000256" key="1">
    <source>
        <dbReference type="SAM" id="Phobius"/>
    </source>
</evidence>
<reference evidence="2" key="1">
    <citation type="submission" date="2017-03" db="EMBL/GenBank/DDBJ databases">
        <title>The coming broad-spectrum resistance of peptide antibiotics.</title>
        <authorList>
            <person name="Li Y."/>
        </authorList>
    </citation>
    <scope>NUCLEOTIDE SEQUENCE</scope>
    <source>
        <strain evidence="2">DSM 25</strain>
    </source>
</reference>
<evidence type="ECO:0000313" key="2">
    <source>
        <dbReference type="EMBL" id="ATY37602.1"/>
    </source>
</evidence>
<keyword evidence="1" id="KW-0472">Membrane</keyword>
<feature type="transmembrane region" description="Helical" evidence="1">
    <location>
        <begin position="120"/>
        <end position="138"/>
    </location>
</feature>
<feature type="transmembrane region" description="Helical" evidence="1">
    <location>
        <begin position="88"/>
        <end position="108"/>
    </location>
</feature>
<protein>
    <submittedName>
        <fullName evidence="2">BogO</fullName>
    </submittedName>
</protein>
<proteinExistence type="predicted"/>
<dbReference type="AlphaFoldDB" id="A0A2H4R0W0"/>
<feature type="transmembrane region" description="Helical" evidence="1">
    <location>
        <begin position="50"/>
        <end position="68"/>
    </location>
</feature>
<keyword evidence="1" id="KW-0812">Transmembrane</keyword>
<sequence>MTPSSDEEEWNMPIENKKLIGEIISGIAVLAIVCYNLFKYVQGQQLGFSDLISIPIVLMFFFNTISWNSAEEQRDELGQFITFKSAKISYFVLMLIILLVFLFVEVPFYSNQPIKNMPLFLVLCASTVILPAVEYIVYRRFR</sequence>
<accession>A0A2H4R0W0</accession>
<dbReference type="EMBL" id="KY810814">
    <property type="protein sequence ID" value="ATY37602.1"/>
    <property type="molecule type" value="Genomic_DNA"/>
</dbReference>
<keyword evidence="1" id="KW-1133">Transmembrane helix</keyword>
<organism evidence="2">
    <name type="scientific">Brevibacillus laterosporus</name>
    <name type="common">Bacillus laterosporus</name>
    <dbReference type="NCBI Taxonomy" id="1465"/>
    <lineage>
        <taxon>Bacteria</taxon>
        <taxon>Bacillati</taxon>
        <taxon>Bacillota</taxon>
        <taxon>Bacilli</taxon>
        <taxon>Bacillales</taxon>
        <taxon>Paenibacillaceae</taxon>
        <taxon>Brevibacillus</taxon>
    </lineage>
</organism>
<feature type="transmembrane region" description="Helical" evidence="1">
    <location>
        <begin position="20"/>
        <end position="38"/>
    </location>
</feature>
<name>A0A2H4R0W0_BRELA</name>